<protein>
    <recommendedName>
        <fullName evidence="4">DUF4845 domain-containing protein</fullName>
    </recommendedName>
</protein>
<keyword evidence="3" id="KW-1185">Reference proteome</keyword>
<evidence type="ECO:0008006" key="4">
    <source>
        <dbReference type="Google" id="ProtNLM"/>
    </source>
</evidence>
<dbReference type="InterPro" id="IPR032314">
    <property type="entry name" value="DUF4845"/>
</dbReference>
<evidence type="ECO:0000313" key="3">
    <source>
        <dbReference type="Proteomes" id="UP001156870"/>
    </source>
</evidence>
<keyword evidence="1" id="KW-1133">Transmembrane helix</keyword>
<gene>
    <name evidence="2" type="ORF">GCM10007877_29730</name>
</gene>
<comment type="caution">
    <text evidence="2">The sequence shown here is derived from an EMBL/GenBank/DDBJ whole genome shotgun (WGS) entry which is preliminary data.</text>
</comment>
<accession>A0AA37T619</accession>
<dbReference type="AlphaFoldDB" id="A0AA37T619"/>
<proteinExistence type="predicted"/>
<keyword evidence="1" id="KW-0472">Membrane</keyword>
<dbReference type="Pfam" id="PF16137">
    <property type="entry name" value="DUF4845"/>
    <property type="match status" value="1"/>
</dbReference>
<dbReference type="EMBL" id="BSPD01000073">
    <property type="protein sequence ID" value="GLS27254.1"/>
    <property type="molecule type" value="Genomic_DNA"/>
</dbReference>
<organism evidence="2 3">
    <name type="scientific">Marinibactrum halimedae</name>
    <dbReference type="NCBI Taxonomy" id="1444977"/>
    <lineage>
        <taxon>Bacteria</taxon>
        <taxon>Pseudomonadati</taxon>
        <taxon>Pseudomonadota</taxon>
        <taxon>Gammaproteobacteria</taxon>
        <taxon>Cellvibrionales</taxon>
        <taxon>Cellvibrionaceae</taxon>
        <taxon>Marinibactrum</taxon>
    </lineage>
</organism>
<evidence type="ECO:0000313" key="2">
    <source>
        <dbReference type="EMBL" id="GLS27254.1"/>
    </source>
</evidence>
<keyword evidence="1" id="KW-0812">Transmembrane</keyword>
<feature type="transmembrane region" description="Helical" evidence="1">
    <location>
        <begin position="12"/>
        <end position="31"/>
    </location>
</feature>
<name>A0AA37T619_9GAMM</name>
<evidence type="ECO:0000256" key="1">
    <source>
        <dbReference type="SAM" id="Phobius"/>
    </source>
</evidence>
<reference evidence="2 3" key="1">
    <citation type="journal article" date="2014" name="Int. J. Syst. Evol. Microbiol.">
        <title>Complete genome sequence of Corynebacterium casei LMG S-19264T (=DSM 44701T), isolated from a smear-ripened cheese.</title>
        <authorList>
            <consortium name="US DOE Joint Genome Institute (JGI-PGF)"/>
            <person name="Walter F."/>
            <person name="Albersmeier A."/>
            <person name="Kalinowski J."/>
            <person name="Ruckert C."/>
        </authorList>
    </citation>
    <scope>NUCLEOTIDE SEQUENCE [LARGE SCALE GENOMIC DNA]</scope>
    <source>
        <strain evidence="2 3">NBRC 110095</strain>
    </source>
</reference>
<dbReference type="Proteomes" id="UP001156870">
    <property type="component" value="Unassembled WGS sequence"/>
</dbReference>
<sequence length="135" mass="15293">MVNLPYKQRGMSLYGWVLVLMVAGFFFTVAFKLGPVYIDNSFIASGLKDLGRHPEGVETLSNGQIKKELMQFFSINNVRNEEAKNIKVQRNGEVVLVNIDYEIRVPMFANIDVVLTFNNQLNSKFPGQCCTPINE</sequence>